<dbReference type="PANTHER" id="PTHR12297">
    <property type="entry name" value="HYPOXIA-INDUCBILE GENE 1 HIG1 -RELATED"/>
    <property type="match status" value="1"/>
</dbReference>
<dbReference type="PANTHER" id="PTHR12297:SF3">
    <property type="entry name" value="HIG1 DOMAIN FAMILY MEMBER 1A"/>
    <property type="match status" value="1"/>
</dbReference>
<feature type="compositionally biased region" description="Basic and acidic residues" evidence="6">
    <location>
        <begin position="85"/>
        <end position="106"/>
    </location>
</feature>
<dbReference type="EMBL" id="JACETU010000001">
    <property type="protein sequence ID" value="KAF7440002.1"/>
    <property type="molecule type" value="Genomic_DNA"/>
</dbReference>
<dbReference type="OrthoDB" id="6604018at2759"/>
<evidence type="ECO:0000256" key="7">
    <source>
        <dbReference type="SAM" id="Phobius"/>
    </source>
</evidence>
<protein>
    <submittedName>
        <fullName evidence="9">Respiratory supercomplex factor 1, mitochondrial</fullName>
    </submittedName>
</protein>
<proteinExistence type="predicted"/>
<organism evidence="9 10">
    <name type="scientific">Pleurotus ostreatus</name>
    <name type="common">Oyster mushroom</name>
    <name type="synonym">White-rot fungus</name>
    <dbReference type="NCBI Taxonomy" id="5322"/>
    <lineage>
        <taxon>Eukaryota</taxon>
        <taxon>Fungi</taxon>
        <taxon>Dikarya</taxon>
        <taxon>Basidiomycota</taxon>
        <taxon>Agaricomycotina</taxon>
        <taxon>Agaricomycetes</taxon>
        <taxon>Agaricomycetidae</taxon>
        <taxon>Agaricales</taxon>
        <taxon>Pleurotineae</taxon>
        <taxon>Pleurotaceae</taxon>
        <taxon>Pleurotus</taxon>
    </lineage>
</organism>
<evidence type="ECO:0000256" key="1">
    <source>
        <dbReference type="ARBA" id="ARBA00004325"/>
    </source>
</evidence>
<dbReference type="InterPro" id="IPR050355">
    <property type="entry name" value="RCF1"/>
</dbReference>
<evidence type="ECO:0000313" key="10">
    <source>
        <dbReference type="Proteomes" id="UP000623687"/>
    </source>
</evidence>
<dbReference type="InterPro" id="IPR007667">
    <property type="entry name" value="Hypoxia_induced_domain"/>
</dbReference>
<accession>A0A8H7DWJ0</accession>
<dbReference type="Pfam" id="PF04588">
    <property type="entry name" value="HIG_1_N"/>
    <property type="match status" value="1"/>
</dbReference>
<dbReference type="AlphaFoldDB" id="A0A8H7DWJ0"/>
<evidence type="ECO:0000256" key="5">
    <source>
        <dbReference type="ARBA" id="ARBA00023136"/>
    </source>
</evidence>
<comment type="subcellular location">
    <subcellularLocation>
        <location evidence="1">Mitochondrion membrane</location>
    </subcellularLocation>
</comment>
<evidence type="ECO:0000256" key="4">
    <source>
        <dbReference type="ARBA" id="ARBA00023128"/>
    </source>
</evidence>
<feature type="region of interest" description="Disordered" evidence="6">
    <location>
        <begin position="125"/>
        <end position="155"/>
    </location>
</feature>
<evidence type="ECO:0000259" key="8">
    <source>
        <dbReference type="PROSITE" id="PS51503"/>
    </source>
</evidence>
<feature type="compositionally biased region" description="Gly residues" evidence="6">
    <location>
        <begin position="146"/>
        <end position="155"/>
    </location>
</feature>
<gene>
    <name evidence="9" type="primary">RCF1</name>
    <name evidence="9" type="ORF">PC9H_000343</name>
</gene>
<dbReference type="Gene3D" id="6.10.140.1320">
    <property type="match status" value="1"/>
</dbReference>
<feature type="transmembrane region" description="Helical" evidence="7">
    <location>
        <begin position="57"/>
        <end position="78"/>
    </location>
</feature>
<feature type="region of interest" description="Disordered" evidence="6">
    <location>
        <begin position="82"/>
        <end position="106"/>
    </location>
</feature>
<evidence type="ECO:0000313" key="9">
    <source>
        <dbReference type="EMBL" id="KAF7440002.1"/>
    </source>
</evidence>
<evidence type="ECO:0000256" key="6">
    <source>
        <dbReference type="SAM" id="MobiDB-lite"/>
    </source>
</evidence>
<keyword evidence="3 7" id="KW-1133">Transmembrane helix</keyword>
<feature type="domain" description="HIG1" evidence="8">
    <location>
        <begin position="1"/>
        <end position="89"/>
    </location>
</feature>
<dbReference type="GO" id="GO:0031966">
    <property type="term" value="C:mitochondrial membrane"/>
    <property type="evidence" value="ECO:0007669"/>
    <property type="project" value="UniProtKB-SubCell"/>
</dbReference>
<comment type="caution">
    <text evidence="9">The sequence shown here is derived from an EMBL/GenBank/DDBJ whole genome shotgun (WGS) entry which is preliminary data.</text>
</comment>
<evidence type="ECO:0000256" key="3">
    <source>
        <dbReference type="ARBA" id="ARBA00022989"/>
    </source>
</evidence>
<keyword evidence="2 7" id="KW-0812">Transmembrane</keyword>
<sequence>MDAPPRSFIQETYREKALRKFNENPWVPLGVVATCGALITAMVKMRQGDSRSFNRWLRVRVIAQGLTVAAMVGGTYTLGSKNRQSVKEIEEQERLKRAEEKREEDRKAFEERLKEAEEAYEVEKAFEEKRHGAQGSEQSRSWSSWFGGGSKGGSS</sequence>
<evidence type="ECO:0000256" key="2">
    <source>
        <dbReference type="ARBA" id="ARBA00022692"/>
    </source>
</evidence>
<dbReference type="Proteomes" id="UP000623687">
    <property type="component" value="Unassembled WGS sequence"/>
</dbReference>
<dbReference type="GeneID" id="59370184"/>
<dbReference type="PROSITE" id="PS51503">
    <property type="entry name" value="HIG1"/>
    <property type="match status" value="1"/>
</dbReference>
<dbReference type="RefSeq" id="XP_036635846.1">
    <property type="nucleotide sequence ID" value="XM_036770001.1"/>
</dbReference>
<feature type="transmembrane region" description="Helical" evidence="7">
    <location>
        <begin position="26"/>
        <end position="45"/>
    </location>
</feature>
<keyword evidence="4" id="KW-0496">Mitochondrion</keyword>
<reference evidence="9" key="1">
    <citation type="submission" date="2019-07" db="EMBL/GenBank/DDBJ databases">
        <authorList>
            <person name="Palmer J.M."/>
        </authorList>
    </citation>
    <scope>NUCLEOTIDE SEQUENCE</scope>
    <source>
        <strain evidence="9">PC9</strain>
    </source>
</reference>
<keyword evidence="5 7" id="KW-0472">Membrane</keyword>
<keyword evidence="10" id="KW-1185">Reference proteome</keyword>
<dbReference type="VEuPathDB" id="FungiDB:PC9H_000343"/>
<name>A0A8H7DWJ0_PLEOS</name>